<accession>A0AAV6TSU5</accession>
<organism evidence="3 4">
    <name type="scientific">Oedothorax gibbosus</name>
    <dbReference type="NCBI Taxonomy" id="931172"/>
    <lineage>
        <taxon>Eukaryota</taxon>
        <taxon>Metazoa</taxon>
        <taxon>Ecdysozoa</taxon>
        <taxon>Arthropoda</taxon>
        <taxon>Chelicerata</taxon>
        <taxon>Arachnida</taxon>
        <taxon>Araneae</taxon>
        <taxon>Araneomorphae</taxon>
        <taxon>Entelegynae</taxon>
        <taxon>Araneoidea</taxon>
        <taxon>Linyphiidae</taxon>
        <taxon>Erigoninae</taxon>
        <taxon>Oedothorax</taxon>
    </lineage>
</organism>
<keyword evidence="2" id="KW-0732">Signal</keyword>
<evidence type="ECO:0000256" key="2">
    <source>
        <dbReference type="SAM" id="SignalP"/>
    </source>
</evidence>
<reference evidence="3 4" key="1">
    <citation type="journal article" date="2022" name="Nat. Ecol. Evol.">
        <title>A masculinizing supergene underlies an exaggerated male reproductive morph in a spider.</title>
        <authorList>
            <person name="Hendrickx F."/>
            <person name="De Corte Z."/>
            <person name="Sonet G."/>
            <person name="Van Belleghem S.M."/>
            <person name="Kostlbacher S."/>
            <person name="Vangestel C."/>
        </authorList>
    </citation>
    <scope>NUCLEOTIDE SEQUENCE [LARGE SCALE GENOMIC DNA]</scope>
    <source>
        <strain evidence="3">W744_W776</strain>
    </source>
</reference>
<evidence type="ECO:0000256" key="1">
    <source>
        <dbReference type="SAM" id="MobiDB-lite"/>
    </source>
</evidence>
<dbReference type="AlphaFoldDB" id="A0AAV6TSU5"/>
<sequence length="97" mass="10520">MPGVSKCVLPPTAIITVLCLMTGSYHGGSSQLDGRHHTPARSQPNGGGNRGKTRNRHECGVLRCADFHGAHSGCCHLRPWNFPQMGKRNHCNPEHAL</sequence>
<protein>
    <recommendedName>
        <fullName evidence="5">Secreted protein</fullName>
    </recommendedName>
</protein>
<evidence type="ECO:0008006" key="5">
    <source>
        <dbReference type="Google" id="ProtNLM"/>
    </source>
</evidence>
<comment type="caution">
    <text evidence="3">The sequence shown here is derived from an EMBL/GenBank/DDBJ whole genome shotgun (WGS) entry which is preliminary data.</text>
</comment>
<feature type="signal peptide" evidence="2">
    <location>
        <begin position="1"/>
        <end position="27"/>
    </location>
</feature>
<feature type="region of interest" description="Disordered" evidence="1">
    <location>
        <begin position="27"/>
        <end position="54"/>
    </location>
</feature>
<evidence type="ECO:0000313" key="4">
    <source>
        <dbReference type="Proteomes" id="UP000827092"/>
    </source>
</evidence>
<name>A0AAV6TSU5_9ARAC</name>
<dbReference type="Proteomes" id="UP000827092">
    <property type="component" value="Unassembled WGS sequence"/>
</dbReference>
<keyword evidence="4" id="KW-1185">Reference proteome</keyword>
<evidence type="ECO:0000313" key="3">
    <source>
        <dbReference type="EMBL" id="KAG8175024.1"/>
    </source>
</evidence>
<gene>
    <name evidence="3" type="ORF">JTE90_011660</name>
</gene>
<dbReference type="EMBL" id="JAFNEN010001093">
    <property type="protein sequence ID" value="KAG8175024.1"/>
    <property type="molecule type" value="Genomic_DNA"/>
</dbReference>
<feature type="chain" id="PRO_5043630508" description="Secreted protein" evidence="2">
    <location>
        <begin position="28"/>
        <end position="97"/>
    </location>
</feature>
<proteinExistence type="predicted"/>